<evidence type="ECO:0008006" key="8">
    <source>
        <dbReference type="Google" id="ProtNLM"/>
    </source>
</evidence>
<evidence type="ECO:0000256" key="2">
    <source>
        <dbReference type="ARBA" id="ARBA00010139"/>
    </source>
</evidence>
<dbReference type="InterPro" id="IPR051209">
    <property type="entry name" value="FAD-bind_Monooxygenase_sf"/>
</dbReference>
<dbReference type="SUPFAM" id="SSF51905">
    <property type="entry name" value="FAD/NAD(P)-binding domain"/>
    <property type="match status" value="2"/>
</dbReference>
<dbReference type="PANTHER" id="PTHR42877:SF7">
    <property type="entry name" value="FLAVIN-BINDING MONOOXYGENASE-RELATED"/>
    <property type="match status" value="1"/>
</dbReference>
<reference evidence="6 7" key="1">
    <citation type="submission" date="2015-01" db="EMBL/GenBank/DDBJ databases">
        <title>The Genome Sequence of Exophiala spinifera CBS89968.</title>
        <authorList>
            <consortium name="The Broad Institute Genomics Platform"/>
            <person name="Cuomo C."/>
            <person name="de Hoog S."/>
            <person name="Gorbushina A."/>
            <person name="Stielow B."/>
            <person name="Teixiera M."/>
            <person name="Abouelleil A."/>
            <person name="Chapman S.B."/>
            <person name="Priest M."/>
            <person name="Young S.K."/>
            <person name="Wortman J."/>
            <person name="Nusbaum C."/>
            <person name="Birren B."/>
        </authorList>
    </citation>
    <scope>NUCLEOTIDE SEQUENCE [LARGE SCALE GENOMIC DNA]</scope>
    <source>
        <strain evidence="6 7">CBS 89968</strain>
    </source>
</reference>
<evidence type="ECO:0000313" key="7">
    <source>
        <dbReference type="Proteomes" id="UP000053328"/>
    </source>
</evidence>
<dbReference type="HOGENOM" id="CLU_006937_6_1_1"/>
<keyword evidence="7" id="KW-1185">Reference proteome</keyword>
<name>A0A0D1YRW0_9EURO</name>
<comment type="similarity">
    <text evidence="2">Belongs to the FAD-binding monooxygenase family.</text>
</comment>
<sequence length="605" mass="68444">MVSNDTWFGAVSEENVENPRLKDLPPLYHHCVDNFRPVKVICIGAGFSGILTGIRFPQRIPNLSLTIYEKNEEVGGTWWENRYPGVRCDVPSAAYQYTFESNSQWSEYYCTGGEIEKYLIRVAHKYGVYKYIKFQTEFSGATWSEDEGKWEVKLRNRLTGREFTDICDFLITATGILNKWKWPDIEGRETYGGTLVHSANWDSELTMDRMKGMKIALIGAGSSGIQILPEIQPIAKHVDHYMSGKTWISPIGFGSQELENRGVTGNFKHTQEELDLFKRDPQAYKAFRSKIEIMVNAAALVTLFGTSAQKQFKEVNREAMRKKLEKKPEVMEALEPNWPPGCRRLTPGPGYLEALVQDNVSFIPTKIKRFTHNGIETVDGVEREVDLIICATGFDTSLKQPMPIRGRNGVSLNEVWDPTPEAYMGIFPPQMPNMMRYIGPNGAAGTGGLIKVIESACEYMIKAVQKAQREYIKALVPRNEVVAKFSKHIDQYFTKTVYTQPCRSWMKRGKEDGRVVTIWPGSALHASYAYENPRWEDFEYTPMPETEDNPLYFLGNGLTILEEQGKHTADYLDTVDKPPVINPEVDIEATGEQTKTGINGGASSP</sequence>
<organism evidence="6 7">
    <name type="scientific">Exophiala spinifera</name>
    <dbReference type="NCBI Taxonomy" id="91928"/>
    <lineage>
        <taxon>Eukaryota</taxon>
        <taxon>Fungi</taxon>
        <taxon>Dikarya</taxon>
        <taxon>Ascomycota</taxon>
        <taxon>Pezizomycotina</taxon>
        <taxon>Eurotiomycetes</taxon>
        <taxon>Chaetothyriomycetidae</taxon>
        <taxon>Chaetothyriales</taxon>
        <taxon>Herpotrichiellaceae</taxon>
        <taxon>Exophiala</taxon>
    </lineage>
</organism>
<dbReference type="EMBL" id="KN847494">
    <property type="protein sequence ID" value="KIW17966.1"/>
    <property type="molecule type" value="Genomic_DNA"/>
</dbReference>
<protein>
    <recommendedName>
        <fullName evidence="8">Sterigmatocystin biosynthesis monooxygenase stcW</fullName>
    </recommendedName>
</protein>
<dbReference type="GO" id="GO:0004499">
    <property type="term" value="F:N,N-dimethylaniline monooxygenase activity"/>
    <property type="evidence" value="ECO:0007669"/>
    <property type="project" value="InterPro"/>
</dbReference>
<gene>
    <name evidence="6" type="ORF">PV08_05161</name>
</gene>
<accession>A0A0D1YRW0</accession>
<evidence type="ECO:0000256" key="1">
    <source>
        <dbReference type="ARBA" id="ARBA00001974"/>
    </source>
</evidence>
<dbReference type="OrthoDB" id="74360at2759"/>
<comment type="cofactor">
    <cofactor evidence="1">
        <name>FAD</name>
        <dbReference type="ChEBI" id="CHEBI:57692"/>
    </cofactor>
</comment>
<dbReference type="InterPro" id="IPR020946">
    <property type="entry name" value="Flavin_mOase-like"/>
</dbReference>
<dbReference type="GeneID" id="27332244"/>
<keyword evidence="5" id="KW-0560">Oxidoreductase</keyword>
<evidence type="ECO:0000256" key="5">
    <source>
        <dbReference type="ARBA" id="ARBA00023002"/>
    </source>
</evidence>
<dbReference type="RefSeq" id="XP_016238182.1">
    <property type="nucleotide sequence ID" value="XM_016379505.1"/>
</dbReference>
<proteinExistence type="inferred from homology"/>
<evidence type="ECO:0000256" key="4">
    <source>
        <dbReference type="ARBA" id="ARBA00022827"/>
    </source>
</evidence>
<dbReference type="Pfam" id="PF00743">
    <property type="entry name" value="FMO-like"/>
    <property type="match status" value="1"/>
</dbReference>
<dbReference type="GO" id="GO:0050661">
    <property type="term" value="F:NADP binding"/>
    <property type="evidence" value="ECO:0007669"/>
    <property type="project" value="InterPro"/>
</dbReference>
<dbReference type="InterPro" id="IPR036188">
    <property type="entry name" value="FAD/NAD-bd_sf"/>
</dbReference>
<evidence type="ECO:0000256" key="3">
    <source>
        <dbReference type="ARBA" id="ARBA00022630"/>
    </source>
</evidence>
<dbReference type="GO" id="GO:0050660">
    <property type="term" value="F:flavin adenine dinucleotide binding"/>
    <property type="evidence" value="ECO:0007669"/>
    <property type="project" value="InterPro"/>
</dbReference>
<dbReference type="Proteomes" id="UP000053328">
    <property type="component" value="Unassembled WGS sequence"/>
</dbReference>
<dbReference type="PANTHER" id="PTHR42877">
    <property type="entry name" value="L-ORNITHINE N(5)-MONOOXYGENASE-RELATED"/>
    <property type="match status" value="1"/>
</dbReference>
<evidence type="ECO:0000313" key="6">
    <source>
        <dbReference type="EMBL" id="KIW17966.1"/>
    </source>
</evidence>
<dbReference type="Gene3D" id="3.50.50.60">
    <property type="entry name" value="FAD/NAD(P)-binding domain"/>
    <property type="match status" value="2"/>
</dbReference>
<dbReference type="VEuPathDB" id="FungiDB:PV08_05161"/>
<keyword evidence="4" id="KW-0274">FAD</keyword>
<dbReference type="AlphaFoldDB" id="A0A0D1YRW0"/>
<keyword evidence="3" id="KW-0285">Flavoprotein</keyword>